<dbReference type="EMBL" id="GBRH01193906">
    <property type="protein sequence ID" value="JAE03990.1"/>
    <property type="molecule type" value="Transcribed_RNA"/>
</dbReference>
<reference evidence="1" key="1">
    <citation type="submission" date="2014-09" db="EMBL/GenBank/DDBJ databases">
        <authorList>
            <person name="Magalhaes I.L.F."/>
            <person name="Oliveira U."/>
            <person name="Santos F.R."/>
            <person name="Vidigal T.H.D.A."/>
            <person name="Brescovit A.D."/>
            <person name="Santos A.J."/>
        </authorList>
    </citation>
    <scope>NUCLEOTIDE SEQUENCE</scope>
    <source>
        <tissue evidence="1">Shoot tissue taken approximately 20 cm above the soil surface</tissue>
    </source>
</reference>
<proteinExistence type="predicted"/>
<sequence>MVGCLELFPHAATLIYCYCPSFLILGQPHLNGCQSRVQLLRHRVWACPEFVPLPLVSNCRHRRNHHRRPGAEHLVRIHQVVDGNEAFFNLVSAVPGELDDALARDPREDGAHGGGRGDDAALDDEHVARGHLLQVPPVDRVEVQHVREPLALGVHLRLEHRSVVGDRLDPAGAAGHRAVDAVLDHQVYRR</sequence>
<name>A0A0A9ETC0_ARUDO</name>
<keyword evidence="1" id="KW-0032">Aminotransferase</keyword>
<evidence type="ECO:0000313" key="1">
    <source>
        <dbReference type="EMBL" id="JAE03990.1"/>
    </source>
</evidence>
<organism evidence="1">
    <name type="scientific">Arundo donax</name>
    <name type="common">Giant reed</name>
    <name type="synonym">Donax arundinaceus</name>
    <dbReference type="NCBI Taxonomy" id="35708"/>
    <lineage>
        <taxon>Eukaryota</taxon>
        <taxon>Viridiplantae</taxon>
        <taxon>Streptophyta</taxon>
        <taxon>Embryophyta</taxon>
        <taxon>Tracheophyta</taxon>
        <taxon>Spermatophyta</taxon>
        <taxon>Magnoliopsida</taxon>
        <taxon>Liliopsida</taxon>
        <taxon>Poales</taxon>
        <taxon>Poaceae</taxon>
        <taxon>PACMAD clade</taxon>
        <taxon>Arundinoideae</taxon>
        <taxon>Arundineae</taxon>
        <taxon>Arundo</taxon>
    </lineage>
</organism>
<dbReference type="GO" id="GO:0008483">
    <property type="term" value="F:transaminase activity"/>
    <property type="evidence" value="ECO:0007669"/>
    <property type="project" value="UniProtKB-KW"/>
</dbReference>
<dbReference type="AlphaFoldDB" id="A0A0A9ETC0"/>
<protein>
    <submittedName>
        <fullName evidence="1">Branched-chain-amino-acid aminotransferase</fullName>
    </submittedName>
</protein>
<keyword evidence="1" id="KW-0808">Transferase</keyword>
<accession>A0A0A9ETC0</accession>
<reference evidence="1" key="2">
    <citation type="journal article" date="2015" name="Data Brief">
        <title>Shoot transcriptome of the giant reed, Arundo donax.</title>
        <authorList>
            <person name="Barrero R.A."/>
            <person name="Guerrero F.D."/>
            <person name="Moolhuijzen P."/>
            <person name="Goolsby J.A."/>
            <person name="Tidwell J."/>
            <person name="Bellgard S.E."/>
            <person name="Bellgard M.I."/>
        </authorList>
    </citation>
    <scope>NUCLEOTIDE SEQUENCE</scope>
    <source>
        <tissue evidence="1">Shoot tissue taken approximately 20 cm above the soil surface</tissue>
    </source>
</reference>